<dbReference type="Pfam" id="PF00085">
    <property type="entry name" value="Thioredoxin"/>
    <property type="match status" value="1"/>
</dbReference>
<dbReference type="SUPFAM" id="SSF52833">
    <property type="entry name" value="Thioredoxin-like"/>
    <property type="match status" value="1"/>
</dbReference>
<dbReference type="InterPro" id="IPR036249">
    <property type="entry name" value="Thioredoxin-like_sf"/>
</dbReference>
<accession>A0A919P3C8</accession>
<gene>
    <name evidence="2" type="ORF">Cch01nite_21160</name>
</gene>
<keyword evidence="3" id="KW-1185">Reference proteome</keyword>
<name>A0A919P3C8_9CELL</name>
<comment type="caution">
    <text evidence="2">The sequence shown here is derived from an EMBL/GenBank/DDBJ whole genome shotgun (WGS) entry which is preliminary data.</text>
</comment>
<dbReference type="InterPro" id="IPR013766">
    <property type="entry name" value="Thioredoxin_domain"/>
</dbReference>
<proteinExistence type="predicted"/>
<dbReference type="AlphaFoldDB" id="A0A919P3C8"/>
<dbReference type="Proteomes" id="UP000632740">
    <property type="component" value="Unassembled WGS sequence"/>
</dbReference>
<organism evidence="2 3">
    <name type="scientific">Cellulomonas chitinilytica</name>
    <dbReference type="NCBI Taxonomy" id="398759"/>
    <lineage>
        <taxon>Bacteria</taxon>
        <taxon>Bacillati</taxon>
        <taxon>Actinomycetota</taxon>
        <taxon>Actinomycetes</taxon>
        <taxon>Micrococcales</taxon>
        <taxon>Cellulomonadaceae</taxon>
        <taxon>Cellulomonas</taxon>
    </lineage>
</organism>
<feature type="domain" description="Thioredoxin" evidence="1">
    <location>
        <begin position="14"/>
        <end position="147"/>
    </location>
</feature>
<evidence type="ECO:0000313" key="2">
    <source>
        <dbReference type="EMBL" id="GIG21392.1"/>
    </source>
</evidence>
<dbReference type="Gene3D" id="3.40.30.10">
    <property type="entry name" value="Glutaredoxin"/>
    <property type="match status" value="1"/>
</dbReference>
<evidence type="ECO:0000313" key="3">
    <source>
        <dbReference type="Proteomes" id="UP000632740"/>
    </source>
</evidence>
<evidence type="ECO:0000259" key="1">
    <source>
        <dbReference type="PROSITE" id="PS51352"/>
    </source>
</evidence>
<protein>
    <submittedName>
        <fullName evidence="2">Thiol reductase thioredoxin</fullName>
    </submittedName>
</protein>
<reference evidence="2" key="1">
    <citation type="submission" date="2021-01" db="EMBL/GenBank/DDBJ databases">
        <title>Whole genome shotgun sequence of Cellulomonas chitinilytica NBRC 110799.</title>
        <authorList>
            <person name="Komaki H."/>
            <person name="Tamura T."/>
        </authorList>
    </citation>
    <scope>NUCLEOTIDE SEQUENCE</scope>
    <source>
        <strain evidence="2">NBRC 110799</strain>
    </source>
</reference>
<dbReference type="CDD" id="cd02947">
    <property type="entry name" value="TRX_family"/>
    <property type="match status" value="1"/>
</dbReference>
<dbReference type="PROSITE" id="PS51352">
    <property type="entry name" value="THIOREDOXIN_2"/>
    <property type="match status" value="1"/>
</dbReference>
<sequence>MLLVVAVLVLATGLGLWWRARNGRFTAVDPRVVADAEHTPTTGDETRLTAAEIGAPLGSRVTFVQMSSAVCTPCRRTHAVLTQVAAEHEGVSHVELDVEEHLDLVRRFHVMRTPTTLLVDAHGVVVGRLSGATDRRHALAALASCLDGSNPGGSCPDGVLPR</sequence>
<dbReference type="EMBL" id="BONK01000006">
    <property type="protein sequence ID" value="GIG21392.1"/>
    <property type="molecule type" value="Genomic_DNA"/>
</dbReference>